<sequence precursor="true">MKKFIVFAAIILLSGCSTQASRMADCQSQGVSKDTCYMAEQNRQTAIQSVALKQAMENASTQYAQAAKKIVHARIKGIDVKIFPADKQGYIEGTAAYLDEDNADAQVYRKGVFTAIYYKRTHKLVLMRDGQIYGRTPI</sequence>
<keyword evidence="1" id="KW-0732">Signal</keyword>
<name>A0A0H3FF59_RAHSY</name>
<dbReference type="KEGG" id="rah:Rahaq_1982"/>
<evidence type="ECO:0008006" key="6">
    <source>
        <dbReference type="Google" id="ProtNLM"/>
    </source>
</evidence>
<dbReference type="EMBL" id="JBHUCJ010000052">
    <property type="protein sequence ID" value="MFD3225507.1"/>
    <property type="molecule type" value="Genomic_DNA"/>
</dbReference>
<reference evidence="2 4" key="2">
    <citation type="journal article" date="2012" name="J. Bacteriol.">
        <title>Complete Genome Sequence of Rahnella sp. Strain Y9602, a Gammaproteobacterium Isolate from Metal- and Radionuclide-Contaminated Soil.</title>
        <authorList>
            <person name="Martinez R.J."/>
            <person name="Bruce D."/>
            <person name="Detter C."/>
            <person name="Goodwin L.A."/>
            <person name="Han J."/>
            <person name="Han C.S."/>
            <person name="Held B."/>
            <person name="Land M.L."/>
            <person name="Mikhailova N."/>
            <person name="Nolan M."/>
            <person name="Pennacchio L."/>
            <person name="Pitluck S."/>
            <person name="Tapia R."/>
            <person name="Woyke T."/>
            <person name="Sobecky P.A."/>
        </authorList>
    </citation>
    <scope>NUCLEOTIDE SEQUENCE [LARGE SCALE GENOMIC DNA]</scope>
    <source>
        <strain evidence="2 4">Y9602</strain>
    </source>
</reference>
<evidence type="ECO:0000256" key="1">
    <source>
        <dbReference type="SAM" id="SignalP"/>
    </source>
</evidence>
<dbReference type="Proteomes" id="UP001598201">
    <property type="component" value="Unassembled WGS sequence"/>
</dbReference>
<dbReference type="eggNOG" id="ENOG5032VXV">
    <property type="taxonomic scope" value="Bacteria"/>
</dbReference>
<evidence type="ECO:0000313" key="2">
    <source>
        <dbReference type="EMBL" id="ADW73597.1"/>
    </source>
</evidence>
<feature type="chain" id="PRO_5002609204" description="Lipoprotein" evidence="1">
    <location>
        <begin position="21"/>
        <end position="138"/>
    </location>
</feature>
<dbReference type="Proteomes" id="UP000007257">
    <property type="component" value="Chromosome"/>
</dbReference>
<protein>
    <recommendedName>
        <fullName evidence="6">Lipoprotein</fullName>
    </recommendedName>
</protein>
<keyword evidence="5" id="KW-1185">Reference proteome</keyword>
<dbReference type="RefSeq" id="WP_013575299.1">
    <property type="nucleotide sequence ID" value="NC_015061.1"/>
</dbReference>
<dbReference type="OrthoDB" id="5592783at2"/>
<proteinExistence type="predicted"/>
<feature type="signal peptide" evidence="1">
    <location>
        <begin position="1"/>
        <end position="20"/>
    </location>
</feature>
<evidence type="ECO:0000313" key="3">
    <source>
        <dbReference type="EMBL" id="MFD3225507.1"/>
    </source>
</evidence>
<evidence type="ECO:0000313" key="4">
    <source>
        <dbReference type="Proteomes" id="UP000007257"/>
    </source>
</evidence>
<dbReference type="PROSITE" id="PS51257">
    <property type="entry name" value="PROKAR_LIPOPROTEIN"/>
    <property type="match status" value="1"/>
</dbReference>
<dbReference type="AlphaFoldDB" id="A0A0H3FF59"/>
<organism evidence="2 4">
    <name type="scientific">Rahnella sp. (strain Y9602)</name>
    <dbReference type="NCBI Taxonomy" id="2703885"/>
    <lineage>
        <taxon>Bacteria</taxon>
        <taxon>Pseudomonadati</taxon>
        <taxon>Pseudomonadota</taxon>
        <taxon>Gammaproteobacteria</taxon>
        <taxon>Enterobacterales</taxon>
        <taxon>Yersiniaceae</taxon>
        <taxon>Rahnella</taxon>
    </lineage>
</organism>
<dbReference type="HOGENOM" id="CLU_1832498_0_0_6"/>
<accession>A0A0H3FF59</accession>
<reference evidence="4" key="1">
    <citation type="submission" date="2011-01" db="EMBL/GenBank/DDBJ databases">
        <title>Complete sequence of chromosome of Rahnella sp. Y9602.</title>
        <authorList>
            <consortium name="US DOE Joint Genome Institute"/>
            <person name="Lucas S."/>
            <person name="Copeland A."/>
            <person name="Lapidus A."/>
            <person name="Cheng J.-F."/>
            <person name="Goodwin L."/>
            <person name="Pitluck S."/>
            <person name="Lu M."/>
            <person name="Detter J.C."/>
            <person name="Han C."/>
            <person name="Tapia R."/>
            <person name="Land M."/>
            <person name="Hauser L."/>
            <person name="Kyrpides N."/>
            <person name="Ivanova N."/>
            <person name="Ovchinnikova G."/>
            <person name="Pagani I."/>
            <person name="Sobecky P.A."/>
            <person name="Martinez R.J."/>
            <person name="Woyke T."/>
        </authorList>
    </citation>
    <scope>NUCLEOTIDE SEQUENCE [LARGE SCALE GENOMIC DNA]</scope>
    <source>
        <strain evidence="4">Y9602</strain>
    </source>
</reference>
<evidence type="ECO:0000313" key="5">
    <source>
        <dbReference type="Proteomes" id="UP001598201"/>
    </source>
</evidence>
<gene>
    <name evidence="2" type="ordered locus">Rahaq_1982</name>
    <name evidence="3" type="ORF">ACFPK4_18350</name>
</gene>
<dbReference type="EMBL" id="CP002505">
    <property type="protein sequence ID" value="ADW73597.1"/>
    <property type="molecule type" value="Genomic_DNA"/>
</dbReference>
<reference evidence="3 5" key="3">
    <citation type="submission" date="2024-09" db="EMBL/GenBank/DDBJ databases">
        <title>Genomes of Rahnella.</title>
        <authorList>
            <person name="Mnguni F.C."/>
            <person name="Shin G.Y."/>
            <person name="Coutinho T."/>
        </authorList>
    </citation>
    <scope>NUCLEOTIDE SEQUENCE [LARGE SCALE GENOMIC DNA]</scope>
    <source>
        <strain evidence="3 5">20WA0057</strain>
    </source>
</reference>